<evidence type="ECO:0000313" key="1">
    <source>
        <dbReference type="EMBL" id="GAA1668597.1"/>
    </source>
</evidence>
<sequence length="86" mass="9703">MEPATTLAGRFAEDFQVTTGDPDAARTALSPELMRWLLHMPWQPLNFRFLGSDVICWADAHVFGQWGQGALDQLSRTVDLLESNKR</sequence>
<proteinExistence type="predicted"/>
<reference evidence="1 2" key="1">
    <citation type="journal article" date="2019" name="Int. J. Syst. Evol. Microbiol.">
        <title>The Global Catalogue of Microorganisms (GCM) 10K type strain sequencing project: providing services to taxonomists for standard genome sequencing and annotation.</title>
        <authorList>
            <consortium name="The Broad Institute Genomics Platform"/>
            <consortium name="The Broad Institute Genome Sequencing Center for Infectious Disease"/>
            <person name="Wu L."/>
            <person name="Ma J."/>
        </authorList>
    </citation>
    <scope>NUCLEOTIDE SEQUENCE [LARGE SCALE GENOMIC DNA]</scope>
    <source>
        <strain evidence="1 2">JCM 14718</strain>
    </source>
</reference>
<name>A0ABN2GBK2_9ACTN</name>
<accession>A0ABN2GBK2</accession>
<organism evidence="1 2">
    <name type="scientific">Fodinicola feengrottensis</name>
    <dbReference type="NCBI Taxonomy" id="435914"/>
    <lineage>
        <taxon>Bacteria</taxon>
        <taxon>Bacillati</taxon>
        <taxon>Actinomycetota</taxon>
        <taxon>Actinomycetes</taxon>
        <taxon>Mycobacteriales</taxon>
        <taxon>Fodinicola</taxon>
    </lineage>
</organism>
<gene>
    <name evidence="1" type="ORF">GCM10009765_17500</name>
</gene>
<dbReference type="Proteomes" id="UP001500618">
    <property type="component" value="Unassembled WGS sequence"/>
</dbReference>
<keyword evidence="2" id="KW-1185">Reference proteome</keyword>
<comment type="caution">
    <text evidence="1">The sequence shown here is derived from an EMBL/GenBank/DDBJ whole genome shotgun (WGS) entry which is preliminary data.</text>
</comment>
<dbReference type="EMBL" id="BAAANY010000007">
    <property type="protein sequence ID" value="GAA1668597.1"/>
    <property type="molecule type" value="Genomic_DNA"/>
</dbReference>
<dbReference type="RefSeq" id="WP_163567702.1">
    <property type="nucleotide sequence ID" value="NZ_BAAANY010000007.1"/>
</dbReference>
<protein>
    <submittedName>
        <fullName evidence="1">Uncharacterized protein</fullName>
    </submittedName>
</protein>
<evidence type="ECO:0000313" key="2">
    <source>
        <dbReference type="Proteomes" id="UP001500618"/>
    </source>
</evidence>